<dbReference type="AlphaFoldDB" id="A0A178IC03"/>
<evidence type="ECO:0000313" key="6">
    <source>
        <dbReference type="EMBL" id="OAM87288.1"/>
    </source>
</evidence>
<dbReference type="PANTHER" id="PTHR30136:SF35">
    <property type="entry name" value="HTH-TYPE TRANSCRIPTIONAL REGULATOR RV1719"/>
    <property type="match status" value="1"/>
</dbReference>
<organism evidence="6 7">
    <name type="scientific">Termitidicoccus mucosus</name>
    <dbReference type="NCBI Taxonomy" id="1184151"/>
    <lineage>
        <taxon>Bacteria</taxon>
        <taxon>Pseudomonadati</taxon>
        <taxon>Verrucomicrobiota</taxon>
        <taxon>Opitutia</taxon>
        <taxon>Opitutales</taxon>
        <taxon>Opitutaceae</taxon>
        <taxon>Termitidicoccus</taxon>
    </lineage>
</organism>
<evidence type="ECO:0000313" key="7">
    <source>
        <dbReference type="Proteomes" id="UP000078486"/>
    </source>
</evidence>
<evidence type="ECO:0000256" key="2">
    <source>
        <dbReference type="ARBA" id="ARBA00023125"/>
    </source>
</evidence>
<gene>
    <name evidence="6" type="ORF">AW736_23835</name>
</gene>
<dbReference type="RefSeq" id="WP_068772799.1">
    <property type="nucleotide sequence ID" value="NZ_CP109796.1"/>
</dbReference>
<dbReference type="PROSITE" id="PS51077">
    <property type="entry name" value="HTH_ICLR"/>
    <property type="match status" value="1"/>
</dbReference>
<feature type="domain" description="HTH iclR-type" evidence="4">
    <location>
        <begin position="7"/>
        <end position="69"/>
    </location>
</feature>
<accession>A0A178IC03</accession>
<dbReference type="GO" id="GO:0003700">
    <property type="term" value="F:DNA-binding transcription factor activity"/>
    <property type="evidence" value="ECO:0007669"/>
    <property type="project" value="TreeGrafter"/>
</dbReference>
<dbReference type="PROSITE" id="PS51078">
    <property type="entry name" value="ICLR_ED"/>
    <property type="match status" value="1"/>
</dbReference>
<sequence length="253" mass="27958">MDALEQKTTLSQGLKVMHLLARSGKGLGVTQVAQSLGLPKSSAHRLLTLLGELGFVRQNPQTKCYGVSPRIFGFVHEISTQFGANSKVDPLLREAATRLRCSAYLCMLDGKDTFVVCAAGVEGNTIHLGTHGPVYATSAGKVLVAHRLEEEWNWYAPEPDDEVVTEHTSLDPGQFYQQLRVARQNGVAWNMRESTLSHASVATPVREPGYEYPRMAAAFVVRYTELPIHDRESLADEVRTLAAKISSEFGYRR</sequence>
<feature type="domain" description="IclR-ED" evidence="5">
    <location>
        <begin position="70"/>
        <end position="251"/>
    </location>
</feature>
<dbReference type="SUPFAM" id="SSF46785">
    <property type="entry name" value="Winged helix' DNA-binding domain"/>
    <property type="match status" value="1"/>
</dbReference>
<dbReference type="InterPro" id="IPR005471">
    <property type="entry name" value="Tscrpt_reg_IclR_N"/>
</dbReference>
<dbReference type="Pfam" id="PF01614">
    <property type="entry name" value="IclR_C"/>
    <property type="match status" value="1"/>
</dbReference>
<dbReference type="OrthoDB" id="184071at2"/>
<evidence type="ECO:0000256" key="3">
    <source>
        <dbReference type="ARBA" id="ARBA00023163"/>
    </source>
</evidence>
<dbReference type="Proteomes" id="UP000078486">
    <property type="component" value="Unassembled WGS sequence"/>
</dbReference>
<dbReference type="InterPro" id="IPR036388">
    <property type="entry name" value="WH-like_DNA-bd_sf"/>
</dbReference>
<dbReference type="InterPro" id="IPR029016">
    <property type="entry name" value="GAF-like_dom_sf"/>
</dbReference>
<dbReference type="Gene3D" id="3.30.450.40">
    <property type="match status" value="1"/>
</dbReference>
<evidence type="ECO:0000259" key="4">
    <source>
        <dbReference type="PROSITE" id="PS51077"/>
    </source>
</evidence>
<dbReference type="InterPro" id="IPR050707">
    <property type="entry name" value="HTH_MetabolicPath_Reg"/>
</dbReference>
<dbReference type="CDD" id="cd00090">
    <property type="entry name" value="HTH_ARSR"/>
    <property type="match status" value="1"/>
</dbReference>
<reference evidence="6 7" key="1">
    <citation type="submission" date="2016-01" db="EMBL/GenBank/DDBJ databases">
        <title>High potential of lignocellulose degradation of a new Verrucomicrobia species.</title>
        <authorList>
            <person name="Wang Y."/>
            <person name="Shi Y."/>
            <person name="Qiu Z."/>
            <person name="Liu S."/>
            <person name="Yang H."/>
        </authorList>
    </citation>
    <scope>NUCLEOTIDE SEQUENCE [LARGE SCALE GENOMIC DNA]</scope>
    <source>
        <strain evidence="6 7">TSB47</strain>
    </source>
</reference>
<dbReference type="GO" id="GO:0045892">
    <property type="term" value="P:negative regulation of DNA-templated transcription"/>
    <property type="evidence" value="ECO:0007669"/>
    <property type="project" value="TreeGrafter"/>
</dbReference>
<keyword evidence="2" id="KW-0238">DNA-binding</keyword>
<keyword evidence="7" id="KW-1185">Reference proteome</keyword>
<dbReference type="Pfam" id="PF09339">
    <property type="entry name" value="HTH_IclR"/>
    <property type="match status" value="1"/>
</dbReference>
<dbReference type="PANTHER" id="PTHR30136">
    <property type="entry name" value="HELIX-TURN-HELIX TRANSCRIPTIONAL REGULATOR, ICLR FAMILY"/>
    <property type="match status" value="1"/>
</dbReference>
<dbReference type="EMBL" id="LRRQ01000175">
    <property type="protein sequence ID" value="OAM87288.1"/>
    <property type="molecule type" value="Genomic_DNA"/>
</dbReference>
<dbReference type="STRING" id="1184151.AW736_23835"/>
<dbReference type="SMART" id="SM00346">
    <property type="entry name" value="HTH_ICLR"/>
    <property type="match status" value="1"/>
</dbReference>
<keyword evidence="3" id="KW-0804">Transcription</keyword>
<proteinExistence type="predicted"/>
<dbReference type="FunFam" id="1.10.10.10:FF:000056">
    <property type="entry name" value="IclR family transcriptional regulator"/>
    <property type="match status" value="1"/>
</dbReference>
<dbReference type="GO" id="GO:0003677">
    <property type="term" value="F:DNA binding"/>
    <property type="evidence" value="ECO:0007669"/>
    <property type="project" value="UniProtKB-KW"/>
</dbReference>
<evidence type="ECO:0000256" key="1">
    <source>
        <dbReference type="ARBA" id="ARBA00023015"/>
    </source>
</evidence>
<name>A0A178IC03_9BACT</name>
<keyword evidence="1" id="KW-0805">Transcription regulation</keyword>
<dbReference type="InterPro" id="IPR011991">
    <property type="entry name" value="ArsR-like_HTH"/>
</dbReference>
<comment type="caution">
    <text evidence="6">The sequence shown here is derived from an EMBL/GenBank/DDBJ whole genome shotgun (WGS) entry which is preliminary data.</text>
</comment>
<dbReference type="InterPro" id="IPR014757">
    <property type="entry name" value="Tscrpt_reg_IclR_C"/>
</dbReference>
<dbReference type="Gene3D" id="1.10.10.10">
    <property type="entry name" value="Winged helix-like DNA-binding domain superfamily/Winged helix DNA-binding domain"/>
    <property type="match status" value="1"/>
</dbReference>
<protein>
    <submittedName>
        <fullName evidence="6">Transcriptional regulator</fullName>
    </submittedName>
</protein>
<dbReference type="SUPFAM" id="SSF55781">
    <property type="entry name" value="GAF domain-like"/>
    <property type="match status" value="1"/>
</dbReference>
<dbReference type="InterPro" id="IPR036390">
    <property type="entry name" value="WH_DNA-bd_sf"/>
</dbReference>
<evidence type="ECO:0000259" key="5">
    <source>
        <dbReference type="PROSITE" id="PS51078"/>
    </source>
</evidence>